<dbReference type="InterPro" id="IPR011009">
    <property type="entry name" value="Kinase-like_dom_sf"/>
</dbReference>
<proteinExistence type="predicted"/>
<dbReference type="Proteomes" id="UP000241890">
    <property type="component" value="Unassembled WGS sequence"/>
</dbReference>
<feature type="domain" description="Protein kinase" evidence="1">
    <location>
        <begin position="1"/>
        <end position="131"/>
    </location>
</feature>
<gene>
    <name evidence="2" type="ORF">FCC1311_116092</name>
</gene>
<dbReference type="AlphaFoldDB" id="A0A2R5FKE5"/>
<dbReference type="SMART" id="SM00220">
    <property type="entry name" value="S_TKc"/>
    <property type="match status" value="1"/>
</dbReference>
<dbReference type="SUPFAM" id="SSF56112">
    <property type="entry name" value="Protein kinase-like (PK-like)"/>
    <property type="match status" value="1"/>
</dbReference>
<organism evidence="2 3">
    <name type="scientific">Hondaea fermentalgiana</name>
    <dbReference type="NCBI Taxonomy" id="2315210"/>
    <lineage>
        <taxon>Eukaryota</taxon>
        <taxon>Sar</taxon>
        <taxon>Stramenopiles</taxon>
        <taxon>Bigyra</taxon>
        <taxon>Labyrinthulomycetes</taxon>
        <taxon>Thraustochytrida</taxon>
        <taxon>Thraustochytriidae</taxon>
        <taxon>Hondaea</taxon>
    </lineage>
</organism>
<accession>A0A2R5FKE5</accession>
<dbReference type="GO" id="GO:0004672">
    <property type="term" value="F:protein kinase activity"/>
    <property type="evidence" value="ECO:0007669"/>
    <property type="project" value="InterPro"/>
</dbReference>
<dbReference type="Gene3D" id="1.10.510.10">
    <property type="entry name" value="Transferase(Phosphotransferase) domain 1"/>
    <property type="match status" value="1"/>
</dbReference>
<sequence>MPFYKGGDLDAWIRDNPFADLATRRRIAIGLLYGLHDLHSRGDFDGVQMHDVTMTQPLQSTKQYMAPELLRDEVVDKIEPAVDMFSVGVVLAKLFENTEISEAIKSLISSLRSEDPSQRPIALEALHHEAFQVEPVKEASCAICLDMYPADEGVSCADGHFTCEKVLGPLSSCRGSA</sequence>
<dbReference type="OrthoDB" id="106772at2759"/>
<dbReference type="InterPro" id="IPR000719">
    <property type="entry name" value="Prot_kinase_dom"/>
</dbReference>
<keyword evidence="3" id="KW-1185">Reference proteome</keyword>
<protein>
    <submittedName>
        <fullName evidence="2">Calcium/calmodulin-dependent protein kinase type 1G</fullName>
    </submittedName>
</protein>
<name>A0A2R5FKE5_9STRA</name>
<keyword evidence="2" id="KW-0418">Kinase</keyword>
<dbReference type="GO" id="GO:0005524">
    <property type="term" value="F:ATP binding"/>
    <property type="evidence" value="ECO:0007669"/>
    <property type="project" value="InterPro"/>
</dbReference>
<dbReference type="EMBL" id="BEYU01001026">
    <property type="protein sequence ID" value="GBG16134.1"/>
    <property type="molecule type" value="Genomic_DNA"/>
</dbReference>
<dbReference type="PROSITE" id="PS50011">
    <property type="entry name" value="PROTEIN_KINASE_DOM"/>
    <property type="match status" value="1"/>
</dbReference>
<evidence type="ECO:0000259" key="1">
    <source>
        <dbReference type="PROSITE" id="PS50011"/>
    </source>
</evidence>
<comment type="caution">
    <text evidence="2">The sequence shown here is derived from an EMBL/GenBank/DDBJ whole genome shotgun (WGS) entry which is preliminary data.</text>
</comment>
<keyword evidence="2" id="KW-0808">Transferase</keyword>
<dbReference type="InParanoid" id="A0A2R5FKE5"/>
<evidence type="ECO:0000313" key="2">
    <source>
        <dbReference type="EMBL" id="GBG16134.1"/>
    </source>
</evidence>
<evidence type="ECO:0000313" key="3">
    <source>
        <dbReference type="Proteomes" id="UP000241890"/>
    </source>
</evidence>
<reference evidence="2 3" key="1">
    <citation type="submission" date="2017-12" db="EMBL/GenBank/DDBJ databases">
        <title>Sequencing, de novo assembly and annotation of complete genome of a new Thraustochytrid species, strain FCC1311.</title>
        <authorList>
            <person name="Sedici K."/>
            <person name="Godart F."/>
            <person name="Aiese Cigliano R."/>
            <person name="Sanseverino W."/>
            <person name="Barakat M."/>
            <person name="Ortet P."/>
            <person name="Marechal E."/>
            <person name="Cagnac O."/>
            <person name="Amato A."/>
        </authorList>
    </citation>
    <scope>NUCLEOTIDE SEQUENCE [LARGE SCALE GENOMIC DNA]</scope>
</reference>